<evidence type="ECO:0000256" key="4">
    <source>
        <dbReference type="SAM" id="MobiDB-lite"/>
    </source>
</evidence>
<protein>
    <submittedName>
        <fullName evidence="6">CDC5L protein</fullName>
    </submittedName>
</protein>
<feature type="domain" description="Pre-mRNA splicing factor component Cdc5p/Cef1 C-terminal" evidence="5">
    <location>
        <begin position="408"/>
        <end position="544"/>
    </location>
</feature>
<dbReference type="PANTHER" id="PTHR45885:SF1">
    <property type="entry name" value="CELL DIVISION CYCLE 5-LIKE PROTEIN"/>
    <property type="match status" value="1"/>
</dbReference>
<dbReference type="PANTHER" id="PTHR45885">
    <property type="entry name" value="CELL DIVISION CYCLE 5-LIKE PROTEIN"/>
    <property type="match status" value="1"/>
</dbReference>
<dbReference type="GO" id="GO:0000974">
    <property type="term" value="C:Prp19 complex"/>
    <property type="evidence" value="ECO:0007669"/>
    <property type="project" value="InterPro"/>
</dbReference>
<feature type="compositionally biased region" description="Basic and acidic residues" evidence="4">
    <location>
        <begin position="304"/>
        <end position="315"/>
    </location>
</feature>
<evidence type="ECO:0000256" key="2">
    <source>
        <dbReference type="ARBA" id="ARBA00023242"/>
    </source>
</evidence>
<evidence type="ECO:0000259" key="5">
    <source>
        <dbReference type="Pfam" id="PF11831"/>
    </source>
</evidence>
<name>A0A8J9W1E6_BRALA</name>
<feature type="domain" description="Pre-mRNA splicing factor component Cdc5p/Cef1 C-terminal" evidence="5">
    <location>
        <begin position="119"/>
        <end position="247"/>
    </location>
</feature>
<dbReference type="Pfam" id="PF11831">
    <property type="entry name" value="Myb_Cef"/>
    <property type="match status" value="2"/>
</dbReference>
<feature type="region of interest" description="Disordered" evidence="4">
    <location>
        <begin position="225"/>
        <end position="443"/>
    </location>
</feature>
<dbReference type="GO" id="GO:0005681">
    <property type="term" value="C:spliceosomal complex"/>
    <property type="evidence" value="ECO:0007669"/>
    <property type="project" value="TreeGrafter"/>
</dbReference>
<keyword evidence="3" id="KW-0175">Coiled coil</keyword>
<evidence type="ECO:0000256" key="3">
    <source>
        <dbReference type="SAM" id="Coils"/>
    </source>
</evidence>
<evidence type="ECO:0000313" key="6">
    <source>
        <dbReference type="EMBL" id="CAH1233990.1"/>
    </source>
</evidence>
<organism evidence="6 7">
    <name type="scientific">Branchiostoma lanceolatum</name>
    <name type="common">Common lancelet</name>
    <name type="synonym">Amphioxus lanceolatum</name>
    <dbReference type="NCBI Taxonomy" id="7740"/>
    <lineage>
        <taxon>Eukaryota</taxon>
        <taxon>Metazoa</taxon>
        <taxon>Chordata</taxon>
        <taxon>Cephalochordata</taxon>
        <taxon>Leptocardii</taxon>
        <taxon>Amphioxiformes</taxon>
        <taxon>Branchiostomatidae</taxon>
        <taxon>Branchiostoma</taxon>
    </lineage>
</organism>
<proteinExistence type="predicted"/>
<dbReference type="EMBL" id="OV696686">
    <property type="protein sequence ID" value="CAH1233990.1"/>
    <property type="molecule type" value="Genomic_DNA"/>
</dbReference>
<keyword evidence="2" id="KW-0539">Nucleus</keyword>
<dbReference type="InterPro" id="IPR021786">
    <property type="entry name" value="Cdc5p/Cef1_C"/>
</dbReference>
<dbReference type="GO" id="GO:0000977">
    <property type="term" value="F:RNA polymerase II transcription regulatory region sequence-specific DNA binding"/>
    <property type="evidence" value="ECO:0007669"/>
    <property type="project" value="TreeGrafter"/>
</dbReference>
<dbReference type="InterPro" id="IPR047242">
    <property type="entry name" value="CDC5L/Cef1"/>
</dbReference>
<reference evidence="6" key="1">
    <citation type="submission" date="2022-01" db="EMBL/GenBank/DDBJ databases">
        <authorList>
            <person name="Braso-Vives M."/>
        </authorList>
    </citation>
    <scope>NUCLEOTIDE SEQUENCE</scope>
</reference>
<keyword evidence="1" id="KW-0238">DNA-binding</keyword>
<dbReference type="AlphaFoldDB" id="A0A8J9W1E6"/>
<feature type="region of interest" description="Disordered" evidence="4">
    <location>
        <begin position="185"/>
        <end position="204"/>
    </location>
</feature>
<evidence type="ECO:0000313" key="7">
    <source>
        <dbReference type="Proteomes" id="UP000838412"/>
    </source>
</evidence>
<dbReference type="Proteomes" id="UP000838412">
    <property type="component" value="Chromosome 1"/>
</dbReference>
<sequence length="828" mass="92371">MGVPDCRAVLQNSQHIESLASFPDDRGDMVGPFQVVLKDYSEDPCCLNHFKMRGSDSDYQRWRWGNDPGLPATQDMVLQEAQNIMALTNVDTPLKGGLNTPLHQSDFSGVTPKHQAPATPNPTFVTPFRTPGQSDGMTPGRGFTPGRASVTSGQTPLQASVRDKLNINPEEGLMEYDDPQYAKHLQEQHKSQLRRGLQGLPQPKNDFEIVMPEEMQQDIGMETEAQASLRPDRSDIDSAEQARVNAESGATGQPLPDRSDIDSAEQARVEPQASLRPDRSDIDSAEQARVNAEKVEPQASLCPDRSDMDMAEQARVEPQASHCPDRSDMDMAEQARVNAESGATGQPPPDRSDIDSAEQARVNAESGATGQPPPDRSDIDSAEQARVNAESGATGQPPPTGPTSTPQKARVNAKRERELKRRHHAVQRDLPRPLDPNSSILRPLVMDPPLTELQLAEELIKREMVTMLHHDAIYNPSEEQAATAAGDKKKGAQSAGNKMAEHIAYLEEYPYNKLDEDSLNLAKELLSHEMEVVMAWMAHGDLSVELSHEMEVVKAGMQHGDLSVNVSNLFVCQCVSALQFWYILLDGADHRACFPQAKELLSHEMEIVKAGMSHGDLSVEVFNQFVCECASALQFQYVLPDGADHHACFPQAKELLSHEMEVVKAGMQHGDLSVDVFNQVWEECYSQVLFLVSQNRYTRANLASKKDRLESQEKRLEMNRLQMTKEAKRAAKIEKKLKILLGGYQSRATGLYKQLQEMHDQTEQTYVELKTFETLKQNEDVAIPRRIESLKEDMTRQTDREHELQKHYADLIVERDMLVSRLPGKASN</sequence>
<feature type="coiled-coil region" evidence="3">
    <location>
        <begin position="699"/>
        <end position="726"/>
    </location>
</feature>
<dbReference type="GO" id="GO:0000981">
    <property type="term" value="F:DNA-binding transcription factor activity, RNA polymerase II-specific"/>
    <property type="evidence" value="ECO:0007669"/>
    <property type="project" value="TreeGrafter"/>
</dbReference>
<feature type="compositionally biased region" description="Basic and acidic residues" evidence="4">
    <location>
        <begin position="257"/>
        <end position="268"/>
    </location>
</feature>
<gene>
    <name evidence="6" type="primary">CDC5L</name>
    <name evidence="6" type="ORF">BLAG_LOCUS2557</name>
</gene>
<dbReference type="GO" id="GO:0000398">
    <property type="term" value="P:mRNA splicing, via spliceosome"/>
    <property type="evidence" value="ECO:0007669"/>
    <property type="project" value="InterPro"/>
</dbReference>
<evidence type="ECO:0000256" key="1">
    <source>
        <dbReference type="ARBA" id="ARBA00023125"/>
    </source>
</evidence>
<dbReference type="OrthoDB" id="1410009at2759"/>
<feature type="region of interest" description="Disordered" evidence="4">
    <location>
        <begin position="109"/>
        <end position="134"/>
    </location>
</feature>
<keyword evidence="7" id="KW-1185">Reference proteome</keyword>
<accession>A0A8J9W1E6</accession>